<dbReference type="AlphaFoldDB" id="A0A238WUW9"/>
<dbReference type="CDD" id="cd02440">
    <property type="entry name" value="AdoMet_MTases"/>
    <property type="match status" value="1"/>
</dbReference>
<dbReference type="Pfam" id="PF13649">
    <property type="entry name" value="Methyltransf_25"/>
    <property type="match status" value="1"/>
</dbReference>
<organism evidence="2 3">
    <name type="scientific">Haloechinothrix alba</name>
    <dbReference type="NCBI Taxonomy" id="664784"/>
    <lineage>
        <taxon>Bacteria</taxon>
        <taxon>Bacillati</taxon>
        <taxon>Actinomycetota</taxon>
        <taxon>Actinomycetes</taxon>
        <taxon>Pseudonocardiales</taxon>
        <taxon>Pseudonocardiaceae</taxon>
        <taxon>Haloechinothrix</taxon>
    </lineage>
</organism>
<dbReference type="GO" id="GO:0032259">
    <property type="term" value="P:methylation"/>
    <property type="evidence" value="ECO:0007669"/>
    <property type="project" value="UniProtKB-KW"/>
</dbReference>
<name>A0A238WUW9_9PSEU</name>
<reference evidence="2 3" key="1">
    <citation type="submission" date="2017-06" db="EMBL/GenBank/DDBJ databases">
        <authorList>
            <person name="Kim H.J."/>
            <person name="Triplett B.A."/>
        </authorList>
    </citation>
    <scope>NUCLEOTIDE SEQUENCE [LARGE SCALE GENOMIC DNA]</scope>
    <source>
        <strain evidence="2 3">DSM 45207</strain>
    </source>
</reference>
<dbReference type="GO" id="GO:0008168">
    <property type="term" value="F:methyltransferase activity"/>
    <property type="evidence" value="ECO:0007669"/>
    <property type="project" value="UniProtKB-KW"/>
</dbReference>
<protein>
    <submittedName>
        <fullName evidence="2">Methyltransferase domain-containing protein</fullName>
    </submittedName>
</protein>
<keyword evidence="2" id="KW-0808">Transferase</keyword>
<dbReference type="Proteomes" id="UP000198348">
    <property type="component" value="Unassembled WGS sequence"/>
</dbReference>
<evidence type="ECO:0000259" key="1">
    <source>
        <dbReference type="Pfam" id="PF13649"/>
    </source>
</evidence>
<keyword evidence="3" id="KW-1185">Reference proteome</keyword>
<sequence length="280" mass="30424">MSSPTEQGTGDAGIAQLKQTHRVTWAAGEYAKVAELVDDVPPRHLLDLVGVAPGQEVLDVATGTGNVALRAARAGAGVTGLDLAPELLDAARRRAAEWGVTVEWVPGDAEDLPMGDNRFDRVLSVLGVQFAPRHEVVAGELARVCKPGGVIGLINWTPDSQVGRMLRIIGGYMPAPPPFASPPPKWGDEDHVRGLFTGTGIELEFHYGTNPFRFPSAEDYMAFFEDYYGPMVKVRERLSAEDRWGDCRDEIIDLLEEVNTATDGTLRFEAEYVAVVGRKP</sequence>
<keyword evidence="2" id="KW-0489">Methyltransferase</keyword>
<dbReference type="Gene3D" id="3.40.50.150">
    <property type="entry name" value="Vaccinia Virus protein VP39"/>
    <property type="match status" value="1"/>
</dbReference>
<feature type="domain" description="Methyltransferase" evidence="1">
    <location>
        <begin position="57"/>
        <end position="149"/>
    </location>
</feature>
<dbReference type="InterPro" id="IPR041698">
    <property type="entry name" value="Methyltransf_25"/>
</dbReference>
<evidence type="ECO:0000313" key="2">
    <source>
        <dbReference type="EMBL" id="SNR49994.1"/>
    </source>
</evidence>
<evidence type="ECO:0000313" key="3">
    <source>
        <dbReference type="Proteomes" id="UP000198348"/>
    </source>
</evidence>
<proteinExistence type="predicted"/>
<dbReference type="RefSeq" id="WP_176439868.1">
    <property type="nucleotide sequence ID" value="NZ_FZNW01000007.1"/>
</dbReference>
<accession>A0A238WUW9</accession>
<dbReference type="SUPFAM" id="SSF53335">
    <property type="entry name" value="S-adenosyl-L-methionine-dependent methyltransferases"/>
    <property type="match status" value="1"/>
</dbReference>
<dbReference type="PANTHER" id="PTHR43591">
    <property type="entry name" value="METHYLTRANSFERASE"/>
    <property type="match status" value="1"/>
</dbReference>
<dbReference type="EMBL" id="FZNW01000007">
    <property type="protein sequence ID" value="SNR49994.1"/>
    <property type="molecule type" value="Genomic_DNA"/>
</dbReference>
<dbReference type="InterPro" id="IPR029063">
    <property type="entry name" value="SAM-dependent_MTases_sf"/>
</dbReference>
<gene>
    <name evidence="2" type="ORF">SAMN06265360_107219</name>
</gene>
<dbReference type="PANTHER" id="PTHR43591:SF24">
    <property type="entry name" value="2-METHOXY-6-POLYPRENYL-1,4-BENZOQUINOL METHYLASE, MITOCHONDRIAL"/>
    <property type="match status" value="1"/>
</dbReference>